<evidence type="ECO:0000256" key="1">
    <source>
        <dbReference type="SAM" id="SignalP"/>
    </source>
</evidence>
<dbReference type="Proteomes" id="UP000054859">
    <property type="component" value="Unassembled WGS sequence"/>
</dbReference>
<evidence type="ECO:0000313" key="2">
    <source>
        <dbReference type="EMBL" id="KTC65377.1"/>
    </source>
</evidence>
<evidence type="ECO:0000313" key="3">
    <source>
        <dbReference type="EMBL" id="VEH84801.1"/>
    </source>
</evidence>
<protein>
    <submittedName>
        <fullName evidence="2">Uncharacterized protein</fullName>
    </submittedName>
</protein>
<dbReference type="AlphaFoldDB" id="A0A0W0R2T7"/>
<evidence type="ECO:0000313" key="5">
    <source>
        <dbReference type="Proteomes" id="UP000281170"/>
    </source>
</evidence>
<dbReference type="OrthoDB" id="5636604at2"/>
<keyword evidence="4" id="KW-1185">Reference proteome</keyword>
<proteinExistence type="predicted"/>
<evidence type="ECO:0000313" key="4">
    <source>
        <dbReference type="Proteomes" id="UP000054859"/>
    </source>
</evidence>
<accession>A0A0W0R2T7</accession>
<name>A0A0W0R2T7_9GAMM</name>
<dbReference type="EMBL" id="LR134418">
    <property type="protein sequence ID" value="VEH84801.1"/>
    <property type="molecule type" value="Genomic_DNA"/>
</dbReference>
<dbReference type="Proteomes" id="UP000281170">
    <property type="component" value="Plasmid 9"/>
</dbReference>
<reference evidence="3 5" key="2">
    <citation type="submission" date="2018-12" db="EMBL/GenBank/DDBJ databases">
        <authorList>
            <consortium name="Pathogen Informatics"/>
        </authorList>
    </citation>
    <scope>NUCLEOTIDE SEQUENCE [LARGE SCALE GENOMIC DNA]</scope>
    <source>
        <strain evidence="3 5">NCTC12735</strain>
        <plasmid evidence="5">9</plasmid>
    </source>
</reference>
<dbReference type="EMBL" id="LNKA01000001">
    <property type="protein sequence ID" value="KTC65377.1"/>
    <property type="molecule type" value="Genomic_DNA"/>
</dbReference>
<feature type="signal peptide" evidence="1">
    <location>
        <begin position="1"/>
        <end position="20"/>
    </location>
</feature>
<keyword evidence="3" id="KW-0614">Plasmid</keyword>
<keyword evidence="1" id="KW-0732">Signal</keyword>
<geneLocation type="plasmid" evidence="3 5">
    <name>9</name>
</geneLocation>
<gene>
    <name evidence="2" type="ORF">Lade_0035</name>
    <name evidence="3" type="ORF">NCTC12735_00420</name>
</gene>
<dbReference type="KEGG" id="ladl:NCTC12735_00420"/>
<feature type="chain" id="PRO_5036002938" evidence="1">
    <location>
        <begin position="21"/>
        <end position="169"/>
    </location>
</feature>
<sequence length="169" mass="18989">MKGKHGLGILFFLLPFMTLAQGEALSTSLILDQVKVLKSSEKQGDELYFDINVYQPNQQISLVRVPQKPNHWPSAILDKIKQVPIWSASLKPGEAVTLIISLVDSDDFVLNPDDLIGSVRLNIKNENGTLKSTWSVPNQKKNETQSDNVQKFVIQNADSQYEVYFTLKS</sequence>
<organism evidence="2 4">
    <name type="scientific">Legionella adelaidensis</name>
    <dbReference type="NCBI Taxonomy" id="45056"/>
    <lineage>
        <taxon>Bacteria</taxon>
        <taxon>Pseudomonadati</taxon>
        <taxon>Pseudomonadota</taxon>
        <taxon>Gammaproteobacteria</taxon>
        <taxon>Legionellales</taxon>
        <taxon>Legionellaceae</taxon>
        <taxon>Legionella</taxon>
    </lineage>
</organism>
<dbReference type="PATRIC" id="fig|45056.6.peg.36"/>
<dbReference type="STRING" id="45056.Lade_0035"/>
<reference evidence="2 4" key="1">
    <citation type="submission" date="2015-11" db="EMBL/GenBank/DDBJ databases">
        <title>Identification of large and diverse effector repertoires of 38 Legionella species.</title>
        <authorList>
            <person name="Burstein D."/>
            <person name="Amaro F."/>
            <person name="Zusman T."/>
            <person name="Lifshitz Z."/>
            <person name="Cohen O."/>
            <person name="Gilbert J.A."/>
            <person name="Pupko T."/>
            <person name="Shuman H.A."/>
            <person name="Segal G."/>
        </authorList>
    </citation>
    <scope>NUCLEOTIDE SEQUENCE [LARGE SCALE GENOMIC DNA]</scope>
    <source>
        <strain evidence="2 4">1762-AUS-E</strain>
    </source>
</reference>
<dbReference type="RefSeq" id="WP_058461145.1">
    <property type="nucleotide sequence ID" value="NZ_CAAAHS010000003.1"/>
</dbReference>